<sequence length="334" mass="37843">MIIADSNNSKNNNNLLSFILNKNKSQEKNSKLAIESISNNNNNNIYNNSNMSKQNNDNNNPSKEDNKNPGKIHFILKKKSLEKNSKSAIESINNNNNIYNNSNMSKQNNDNNNPSKEDNKNPGKIHFIRKKLSLPTFNNNNKGSSNDIKPIQQQTYSLPSISIIYDSNYSSIFSSNSSSSSSFTALSNTTSTSNFGNESHYPNYANIESGRLNLEHCLYRYQWQGNFSSPIEQQLKEGKMQVLNIGSGTYPWVMDMATQYPKCTFLGLDTLPIFLTEGQRLPNTGFMQSNVLNVIPFPNETFDFVSERFLMHESTNSEFRLLFNEMCRVLKPGG</sequence>
<proteinExistence type="predicted"/>
<feature type="compositionally biased region" description="Low complexity" evidence="1">
    <location>
        <begin position="93"/>
        <end position="114"/>
    </location>
</feature>
<evidence type="ECO:0000313" key="4">
    <source>
        <dbReference type="Proteomes" id="UP000266861"/>
    </source>
</evidence>
<dbReference type="OrthoDB" id="184880at2759"/>
<feature type="compositionally biased region" description="Low complexity" evidence="1">
    <location>
        <begin position="40"/>
        <end position="61"/>
    </location>
</feature>
<protein>
    <recommendedName>
        <fullName evidence="2">Methyltransferase domain-containing protein</fullName>
    </recommendedName>
</protein>
<dbReference type="Proteomes" id="UP000266861">
    <property type="component" value="Unassembled WGS sequence"/>
</dbReference>
<comment type="caution">
    <text evidence="3">The sequence shown here is derived from an EMBL/GenBank/DDBJ whole genome shotgun (WGS) entry which is preliminary data.</text>
</comment>
<gene>
    <name evidence="3" type="ORF">Glove_396g61</name>
</gene>
<dbReference type="SUPFAM" id="SSF53335">
    <property type="entry name" value="S-adenosyl-L-methionine-dependent methyltransferases"/>
    <property type="match status" value="1"/>
</dbReference>
<reference evidence="3 4" key="1">
    <citation type="submission" date="2018-08" db="EMBL/GenBank/DDBJ databases">
        <title>Genome and evolution of the arbuscular mycorrhizal fungus Diversispora epigaea (formerly Glomus versiforme) and its bacterial endosymbionts.</title>
        <authorList>
            <person name="Sun X."/>
            <person name="Fei Z."/>
            <person name="Harrison M."/>
        </authorList>
    </citation>
    <scope>NUCLEOTIDE SEQUENCE [LARGE SCALE GENOMIC DNA]</scope>
    <source>
        <strain evidence="3 4">IT104</strain>
    </source>
</reference>
<dbReference type="Pfam" id="PF13649">
    <property type="entry name" value="Methyltransf_25"/>
    <property type="match status" value="1"/>
</dbReference>
<name>A0A397H2A2_9GLOM</name>
<keyword evidence="4" id="KW-1185">Reference proteome</keyword>
<evidence type="ECO:0000313" key="3">
    <source>
        <dbReference type="EMBL" id="RHZ56819.1"/>
    </source>
</evidence>
<dbReference type="Gene3D" id="3.40.50.150">
    <property type="entry name" value="Vaccinia Virus protein VP39"/>
    <property type="match status" value="1"/>
</dbReference>
<dbReference type="InterPro" id="IPR029063">
    <property type="entry name" value="SAM-dependent_MTases_sf"/>
</dbReference>
<dbReference type="AlphaFoldDB" id="A0A397H2A2"/>
<accession>A0A397H2A2</accession>
<organism evidence="3 4">
    <name type="scientific">Diversispora epigaea</name>
    <dbReference type="NCBI Taxonomy" id="1348612"/>
    <lineage>
        <taxon>Eukaryota</taxon>
        <taxon>Fungi</taxon>
        <taxon>Fungi incertae sedis</taxon>
        <taxon>Mucoromycota</taxon>
        <taxon>Glomeromycotina</taxon>
        <taxon>Glomeromycetes</taxon>
        <taxon>Diversisporales</taxon>
        <taxon>Diversisporaceae</taxon>
        <taxon>Diversispora</taxon>
    </lineage>
</organism>
<feature type="region of interest" description="Disordered" evidence="1">
    <location>
        <begin position="40"/>
        <end position="70"/>
    </location>
</feature>
<evidence type="ECO:0000259" key="2">
    <source>
        <dbReference type="Pfam" id="PF13649"/>
    </source>
</evidence>
<dbReference type="InterPro" id="IPR041698">
    <property type="entry name" value="Methyltransf_25"/>
</dbReference>
<feature type="domain" description="Methyltransferase" evidence="2">
    <location>
        <begin position="242"/>
        <end position="334"/>
    </location>
</feature>
<dbReference type="EMBL" id="PQFF01000353">
    <property type="protein sequence ID" value="RHZ56819.1"/>
    <property type="molecule type" value="Genomic_DNA"/>
</dbReference>
<dbReference type="STRING" id="1348612.A0A397H2A2"/>
<evidence type="ECO:0000256" key="1">
    <source>
        <dbReference type="SAM" id="MobiDB-lite"/>
    </source>
</evidence>
<feature type="region of interest" description="Disordered" evidence="1">
    <location>
        <begin position="93"/>
        <end position="123"/>
    </location>
</feature>